<dbReference type="OrthoDB" id="350903at2157"/>
<accession>A0A1G7GET0</accession>
<keyword evidence="3" id="KW-0238">DNA-binding</keyword>
<evidence type="ECO:0000256" key="4">
    <source>
        <dbReference type="ARBA" id="ARBA00023163"/>
    </source>
</evidence>
<proteinExistence type="inferred from homology"/>
<reference evidence="6" key="1">
    <citation type="submission" date="2016-10" db="EMBL/GenBank/DDBJ databases">
        <authorList>
            <person name="Varghese N."/>
            <person name="Submissions S."/>
        </authorList>
    </citation>
    <scope>NUCLEOTIDE SEQUENCE [LARGE SCALE GENOMIC DNA]</scope>
    <source>
        <strain evidence="6">IBRC-M 10760</strain>
    </source>
</reference>
<sequence length="195" mass="22122">MTAGTEKEPHQVNGVEYRAHSMMHKSVVCMDPTKLEMVDGFERTDTGYKFVPENSNVRLIISGRDWSEKRLLIYGCRSSEEANEHTHTVIERIQEIGHDAELISGPEITNIAVSGEFGYPLQLERLAVDLSKEGIEVEYEPEQFPAAIIRLEEPSATFLLFSNGKFSIQGIKQKELIEPLITRIQNLLQDKYAEV</sequence>
<dbReference type="AlphaFoldDB" id="A0A1G7GET0"/>
<dbReference type="EMBL" id="FNBK01000002">
    <property type="protein sequence ID" value="SDE86583.1"/>
    <property type="molecule type" value="Genomic_DNA"/>
</dbReference>
<keyword evidence="6" id="KW-1185">Reference proteome</keyword>
<organism evidence="5 6">
    <name type="scientific">Halorientalis regularis</name>
    <dbReference type="NCBI Taxonomy" id="660518"/>
    <lineage>
        <taxon>Archaea</taxon>
        <taxon>Methanobacteriati</taxon>
        <taxon>Methanobacteriota</taxon>
        <taxon>Stenosarchaea group</taxon>
        <taxon>Halobacteria</taxon>
        <taxon>Halobacteriales</taxon>
        <taxon>Haloarculaceae</taxon>
        <taxon>Halorientalis</taxon>
    </lineage>
</organism>
<evidence type="ECO:0000313" key="5">
    <source>
        <dbReference type="EMBL" id="SDE86583.1"/>
    </source>
</evidence>
<evidence type="ECO:0000313" key="6">
    <source>
        <dbReference type="Proteomes" id="UP000199076"/>
    </source>
</evidence>
<dbReference type="Pfam" id="PF00352">
    <property type="entry name" value="TBP"/>
    <property type="match status" value="1"/>
</dbReference>
<dbReference type="InterPro" id="IPR000814">
    <property type="entry name" value="TBP"/>
</dbReference>
<dbReference type="SUPFAM" id="SSF55945">
    <property type="entry name" value="TATA-box binding protein-like"/>
    <property type="match status" value="1"/>
</dbReference>
<dbReference type="Gene3D" id="3.30.310.10">
    <property type="entry name" value="TATA-Binding Protein"/>
    <property type="match status" value="1"/>
</dbReference>
<comment type="similarity">
    <text evidence="1">Belongs to the TBP family.</text>
</comment>
<protein>
    <submittedName>
        <fullName evidence="5">Transcription factor TFIID (Or TATA-binding protein, TBP)</fullName>
    </submittedName>
</protein>
<dbReference type="GO" id="GO:0003677">
    <property type="term" value="F:DNA binding"/>
    <property type="evidence" value="ECO:0007669"/>
    <property type="project" value="UniProtKB-KW"/>
</dbReference>
<dbReference type="PANTHER" id="PTHR10126">
    <property type="entry name" value="TATA-BOX BINDING PROTEIN"/>
    <property type="match status" value="1"/>
</dbReference>
<evidence type="ECO:0000256" key="2">
    <source>
        <dbReference type="ARBA" id="ARBA00022737"/>
    </source>
</evidence>
<evidence type="ECO:0000256" key="3">
    <source>
        <dbReference type="ARBA" id="ARBA00023125"/>
    </source>
</evidence>
<keyword evidence="4" id="KW-0804">Transcription</keyword>
<dbReference type="Proteomes" id="UP000199076">
    <property type="component" value="Unassembled WGS sequence"/>
</dbReference>
<name>A0A1G7GET0_9EURY</name>
<keyword evidence="2" id="KW-0677">Repeat</keyword>
<gene>
    <name evidence="5" type="ORF">SAMN05216218_1028</name>
</gene>
<dbReference type="InterPro" id="IPR012295">
    <property type="entry name" value="TBP_dom_sf"/>
</dbReference>
<dbReference type="STRING" id="660518.SAMN05216218_1028"/>
<dbReference type="RefSeq" id="WP_092687530.1">
    <property type="nucleotide sequence ID" value="NZ_FNBK01000002.1"/>
</dbReference>
<dbReference type="GO" id="GO:0006352">
    <property type="term" value="P:DNA-templated transcription initiation"/>
    <property type="evidence" value="ECO:0007669"/>
    <property type="project" value="InterPro"/>
</dbReference>
<evidence type="ECO:0000256" key="1">
    <source>
        <dbReference type="ARBA" id="ARBA00005560"/>
    </source>
</evidence>